<sequence>MEIFSLMPVLACGCVLPFPRSVSCRKSYPLPTTSLYILPTYIYTDIICLCVLPQWCKIDAFSPFEKDFFFIFPLPEAWVVCVDFSFLSLSTLSHPPPHPRFLSRTPPHTHTHKYFIRMTSICIVFVYIEVSV</sequence>
<organism evidence="1 2">
    <name type="scientific">Lasiosphaeria miniovina</name>
    <dbReference type="NCBI Taxonomy" id="1954250"/>
    <lineage>
        <taxon>Eukaryota</taxon>
        <taxon>Fungi</taxon>
        <taxon>Dikarya</taxon>
        <taxon>Ascomycota</taxon>
        <taxon>Pezizomycotina</taxon>
        <taxon>Sordariomycetes</taxon>
        <taxon>Sordariomycetidae</taxon>
        <taxon>Sordariales</taxon>
        <taxon>Lasiosphaeriaceae</taxon>
        <taxon>Lasiosphaeria</taxon>
    </lineage>
</organism>
<evidence type="ECO:0000313" key="1">
    <source>
        <dbReference type="EMBL" id="KAK0718241.1"/>
    </source>
</evidence>
<dbReference type="EMBL" id="JAUIRO010000004">
    <property type="protein sequence ID" value="KAK0718241.1"/>
    <property type="molecule type" value="Genomic_DNA"/>
</dbReference>
<reference evidence="1" key="1">
    <citation type="submission" date="2023-06" db="EMBL/GenBank/DDBJ databases">
        <title>Genome-scale phylogeny and comparative genomics of the fungal order Sordariales.</title>
        <authorList>
            <consortium name="Lawrence Berkeley National Laboratory"/>
            <person name="Hensen N."/>
            <person name="Bonometti L."/>
            <person name="Westerberg I."/>
            <person name="Brannstrom I.O."/>
            <person name="Guillou S."/>
            <person name="Cros-Aarteil S."/>
            <person name="Calhoun S."/>
            <person name="Haridas S."/>
            <person name="Kuo A."/>
            <person name="Mondo S."/>
            <person name="Pangilinan J."/>
            <person name="Riley R."/>
            <person name="LaButti K."/>
            <person name="Andreopoulos B."/>
            <person name="Lipzen A."/>
            <person name="Chen C."/>
            <person name="Yanf M."/>
            <person name="Daum C."/>
            <person name="Ng V."/>
            <person name="Clum A."/>
            <person name="Steindorff A."/>
            <person name="Ohm R."/>
            <person name="Martin F."/>
            <person name="Silar P."/>
            <person name="Natvig D."/>
            <person name="Lalanne C."/>
            <person name="Gautier V."/>
            <person name="Ament-velasquez S.L."/>
            <person name="Kruys A."/>
            <person name="Hutchinson M.I."/>
            <person name="Powell A.J."/>
            <person name="Barry K."/>
            <person name="Miller A.N."/>
            <person name="Grigoriev I.V."/>
            <person name="Debuchy R."/>
            <person name="Gladieux P."/>
            <person name="Thoren M.H."/>
            <person name="Johannesson H."/>
        </authorList>
    </citation>
    <scope>NUCLEOTIDE SEQUENCE</scope>
    <source>
        <strain evidence="1">SMH2392-1A</strain>
    </source>
</reference>
<dbReference type="GeneID" id="85317637"/>
<dbReference type="RefSeq" id="XP_060297034.1">
    <property type="nucleotide sequence ID" value="XM_060434367.1"/>
</dbReference>
<gene>
    <name evidence="1" type="ORF">B0T26DRAFT_321844</name>
</gene>
<keyword evidence="2" id="KW-1185">Reference proteome</keyword>
<accession>A0AA40ALU9</accession>
<protein>
    <submittedName>
        <fullName evidence="1">Uncharacterized protein</fullName>
    </submittedName>
</protein>
<dbReference type="AlphaFoldDB" id="A0AA40ALU9"/>
<proteinExistence type="predicted"/>
<comment type="caution">
    <text evidence="1">The sequence shown here is derived from an EMBL/GenBank/DDBJ whole genome shotgun (WGS) entry which is preliminary data.</text>
</comment>
<name>A0AA40ALU9_9PEZI</name>
<evidence type="ECO:0000313" key="2">
    <source>
        <dbReference type="Proteomes" id="UP001172101"/>
    </source>
</evidence>
<dbReference type="Proteomes" id="UP001172101">
    <property type="component" value="Unassembled WGS sequence"/>
</dbReference>